<keyword evidence="3" id="KW-1185">Reference proteome</keyword>
<protein>
    <submittedName>
        <fullName evidence="2">Uncharacterized protein</fullName>
    </submittedName>
</protein>
<name>A0ABU9DEG8_9BACL</name>
<evidence type="ECO:0000313" key="2">
    <source>
        <dbReference type="EMBL" id="MEK8126420.1"/>
    </source>
</evidence>
<reference evidence="2 3" key="1">
    <citation type="submission" date="2024-04" db="EMBL/GenBank/DDBJ databases">
        <title>draft genome sequnece of Paenibacillus filicis.</title>
        <authorList>
            <person name="Kim D.-U."/>
        </authorList>
    </citation>
    <scope>NUCLEOTIDE SEQUENCE [LARGE SCALE GENOMIC DNA]</scope>
    <source>
        <strain evidence="2 3">KACC14197</strain>
    </source>
</reference>
<keyword evidence="1" id="KW-0472">Membrane</keyword>
<proteinExistence type="predicted"/>
<organism evidence="2 3">
    <name type="scientific">Paenibacillus filicis</name>
    <dbReference type="NCBI Taxonomy" id="669464"/>
    <lineage>
        <taxon>Bacteria</taxon>
        <taxon>Bacillati</taxon>
        <taxon>Bacillota</taxon>
        <taxon>Bacilli</taxon>
        <taxon>Bacillales</taxon>
        <taxon>Paenibacillaceae</taxon>
        <taxon>Paenibacillus</taxon>
    </lineage>
</organism>
<comment type="caution">
    <text evidence="2">The sequence shown here is derived from an EMBL/GenBank/DDBJ whole genome shotgun (WGS) entry which is preliminary data.</text>
</comment>
<feature type="transmembrane region" description="Helical" evidence="1">
    <location>
        <begin position="98"/>
        <end position="117"/>
    </location>
</feature>
<dbReference type="EMBL" id="JBBPCC010000001">
    <property type="protein sequence ID" value="MEK8126420.1"/>
    <property type="molecule type" value="Genomic_DNA"/>
</dbReference>
<feature type="transmembrane region" description="Helical" evidence="1">
    <location>
        <begin position="29"/>
        <end position="46"/>
    </location>
</feature>
<keyword evidence="1" id="KW-0812">Transmembrane</keyword>
<accession>A0ABU9DEG8</accession>
<evidence type="ECO:0000256" key="1">
    <source>
        <dbReference type="SAM" id="Phobius"/>
    </source>
</evidence>
<sequence>MSISELVINWMIAGFQLELAKDIQLSNPMPSFVLILFYHVGLYFLLHKLRIGFTFPAPSPTCPSKQGKYSRIWIYLGVALIFFHSILVMSVYNSSRLLIPSSLLCIATWAIILYMSYRREMED</sequence>
<feature type="transmembrane region" description="Helical" evidence="1">
    <location>
        <begin position="72"/>
        <end position="92"/>
    </location>
</feature>
<dbReference type="Proteomes" id="UP001469365">
    <property type="component" value="Unassembled WGS sequence"/>
</dbReference>
<evidence type="ECO:0000313" key="3">
    <source>
        <dbReference type="Proteomes" id="UP001469365"/>
    </source>
</evidence>
<gene>
    <name evidence="2" type="ORF">WMW72_00670</name>
</gene>
<keyword evidence="1" id="KW-1133">Transmembrane helix</keyword>
<dbReference type="RefSeq" id="WP_341413478.1">
    <property type="nucleotide sequence ID" value="NZ_JBBPCC010000001.1"/>
</dbReference>